<keyword evidence="15" id="KW-1185">Reference proteome</keyword>
<dbReference type="SUPFAM" id="SSF90123">
    <property type="entry name" value="ABC transporter transmembrane region"/>
    <property type="match status" value="1"/>
</dbReference>
<dbReference type="InterPro" id="IPR011527">
    <property type="entry name" value="ABC1_TM_dom"/>
</dbReference>
<dbReference type="GO" id="GO:0002502">
    <property type="term" value="P:peptide antigen assembly with MHC class I protein complex"/>
    <property type="evidence" value="ECO:0007669"/>
    <property type="project" value="Ensembl"/>
</dbReference>
<dbReference type="Proteomes" id="UP000694426">
    <property type="component" value="Unplaced"/>
</dbReference>
<dbReference type="GO" id="GO:0046978">
    <property type="term" value="F:TAP1 binding"/>
    <property type="evidence" value="ECO:0007669"/>
    <property type="project" value="Ensembl"/>
</dbReference>
<organism evidence="14 15">
    <name type="scientific">Anser brachyrhynchus</name>
    <name type="common">Pink-footed goose</name>
    <dbReference type="NCBI Taxonomy" id="132585"/>
    <lineage>
        <taxon>Eukaryota</taxon>
        <taxon>Metazoa</taxon>
        <taxon>Chordata</taxon>
        <taxon>Craniata</taxon>
        <taxon>Vertebrata</taxon>
        <taxon>Euteleostomi</taxon>
        <taxon>Archelosauria</taxon>
        <taxon>Archosauria</taxon>
        <taxon>Dinosauria</taxon>
        <taxon>Saurischia</taxon>
        <taxon>Theropoda</taxon>
        <taxon>Coelurosauria</taxon>
        <taxon>Aves</taxon>
        <taxon>Neognathae</taxon>
        <taxon>Galloanserae</taxon>
        <taxon>Anseriformes</taxon>
        <taxon>Anatidae</taxon>
        <taxon>Anserinae</taxon>
        <taxon>Anser</taxon>
    </lineage>
</organism>
<dbReference type="InterPro" id="IPR039421">
    <property type="entry name" value="Type_1_exporter"/>
</dbReference>
<keyword evidence="3" id="KW-0813">Transport</keyword>
<dbReference type="SUPFAM" id="SSF52540">
    <property type="entry name" value="P-loop containing nucleoside triphosphate hydrolases"/>
    <property type="match status" value="1"/>
</dbReference>
<evidence type="ECO:0000259" key="12">
    <source>
        <dbReference type="PROSITE" id="PS50893"/>
    </source>
</evidence>
<feature type="transmembrane region" description="Helical" evidence="11">
    <location>
        <begin position="186"/>
        <end position="215"/>
    </location>
</feature>
<evidence type="ECO:0000259" key="13">
    <source>
        <dbReference type="PROSITE" id="PS50929"/>
    </source>
</evidence>
<keyword evidence="7" id="KW-0571">Peptide transport</keyword>
<dbReference type="GO" id="GO:0016607">
    <property type="term" value="C:nuclear speck"/>
    <property type="evidence" value="ECO:0007669"/>
    <property type="project" value="Ensembl"/>
</dbReference>
<dbReference type="GO" id="GO:0005524">
    <property type="term" value="F:ATP binding"/>
    <property type="evidence" value="ECO:0007669"/>
    <property type="project" value="UniProtKB-KW"/>
</dbReference>
<keyword evidence="6" id="KW-0067">ATP-binding</keyword>
<dbReference type="GO" id="GO:0015433">
    <property type="term" value="F:ABC-type peptide antigen transporter activity"/>
    <property type="evidence" value="ECO:0007669"/>
    <property type="project" value="Ensembl"/>
</dbReference>
<gene>
    <name evidence="14" type="primary">TAP2</name>
</gene>
<dbReference type="Pfam" id="PF00005">
    <property type="entry name" value="ABC_tran"/>
    <property type="match status" value="1"/>
</dbReference>
<dbReference type="SMART" id="SM00382">
    <property type="entry name" value="AAA"/>
    <property type="match status" value="1"/>
</dbReference>
<reference evidence="14" key="2">
    <citation type="submission" date="2025-09" db="UniProtKB">
        <authorList>
            <consortium name="Ensembl"/>
        </authorList>
    </citation>
    <scope>IDENTIFICATION</scope>
</reference>
<dbReference type="PROSITE" id="PS50893">
    <property type="entry name" value="ABC_TRANSPORTER_2"/>
    <property type="match status" value="1"/>
</dbReference>
<dbReference type="InterPro" id="IPR017871">
    <property type="entry name" value="ABC_transporter-like_CS"/>
</dbReference>
<evidence type="ECO:0000256" key="10">
    <source>
        <dbReference type="ARBA" id="ARBA00023136"/>
    </source>
</evidence>
<evidence type="ECO:0000313" key="14">
    <source>
        <dbReference type="Ensembl" id="ENSABRP00000001866.1"/>
    </source>
</evidence>
<dbReference type="GeneTree" id="ENSGT00940000160499"/>
<dbReference type="GO" id="GO:0046967">
    <property type="term" value="P:cytosol to endoplasmic reticulum transport"/>
    <property type="evidence" value="ECO:0007669"/>
    <property type="project" value="Ensembl"/>
</dbReference>
<accession>A0A8B9BBQ0</accession>
<dbReference type="PANTHER" id="PTHR43394">
    <property type="entry name" value="ATP-DEPENDENT PERMEASE MDL1, MITOCHONDRIAL"/>
    <property type="match status" value="1"/>
</dbReference>
<evidence type="ECO:0000256" key="11">
    <source>
        <dbReference type="SAM" id="Phobius"/>
    </source>
</evidence>
<evidence type="ECO:0000256" key="9">
    <source>
        <dbReference type="ARBA" id="ARBA00022989"/>
    </source>
</evidence>
<dbReference type="GO" id="GO:0019885">
    <property type="term" value="P:antigen processing and presentation of endogenous peptide antigen via MHC class I"/>
    <property type="evidence" value="ECO:0007669"/>
    <property type="project" value="Ensembl"/>
</dbReference>
<evidence type="ECO:0000256" key="4">
    <source>
        <dbReference type="ARBA" id="ARBA00022692"/>
    </source>
</evidence>
<keyword evidence="8" id="KW-1278">Translocase</keyword>
<dbReference type="GO" id="GO:0042825">
    <property type="term" value="C:TAP complex"/>
    <property type="evidence" value="ECO:0007669"/>
    <property type="project" value="Ensembl"/>
</dbReference>
<dbReference type="InterPro" id="IPR003593">
    <property type="entry name" value="AAA+_ATPase"/>
</dbReference>
<dbReference type="InterPro" id="IPR036640">
    <property type="entry name" value="ABC1_TM_sf"/>
</dbReference>
<dbReference type="InterPro" id="IPR005293">
    <property type="entry name" value="Tap2/ABCB3"/>
</dbReference>
<dbReference type="PROSITE" id="PS50929">
    <property type="entry name" value="ABC_TM1F"/>
    <property type="match status" value="1"/>
</dbReference>
<dbReference type="PROSITE" id="PS00211">
    <property type="entry name" value="ABC_TRANSPORTER_1"/>
    <property type="match status" value="1"/>
</dbReference>
<reference evidence="14" key="1">
    <citation type="submission" date="2025-08" db="UniProtKB">
        <authorList>
            <consortium name="Ensembl"/>
        </authorList>
    </citation>
    <scope>IDENTIFICATION</scope>
</reference>
<evidence type="ECO:0000256" key="5">
    <source>
        <dbReference type="ARBA" id="ARBA00022741"/>
    </source>
</evidence>
<dbReference type="Ensembl" id="ENSABRT00000002782.1">
    <property type="protein sequence ID" value="ENSABRP00000001866.1"/>
    <property type="gene ID" value="ENSABRG00000001897.1"/>
</dbReference>
<feature type="domain" description="ABC transporter" evidence="12">
    <location>
        <begin position="465"/>
        <end position="700"/>
    </location>
</feature>
<evidence type="ECO:0000256" key="6">
    <source>
        <dbReference type="ARBA" id="ARBA00022840"/>
    </source>
</evidence>
<feature type="domain" description="ABC transmembrane type-1" evidence="13">
    <location>
        <begin position="151"/>
        <end position="432"/>
    </location>
</feature>
<evidence type="ECO:0000256" key="2">
    <source>
        <dbReference type="ARBA" id="ARBA00006493"/>
    </source>
</evidence>
<keyword evidence="10 11" id="KW-0472">Membrane</keyword>
<dbReference type="PRINTS" id="PR01897">
    <property type="entry name" value="TAP2PROTEIN"/>
</dbReference>
<evidence type="ECO:0000256" key="1">
    <source>
        <dbReference type="ARBA" id="ARBA00004127"/>
    </source>
</evidence>
<dbReference type="PANTHER" id="PTHR43394:SF14">
    <property type="entry name" value="TRANSPORTER 2, ATP BINDING CASSETTE SUBFAMILY B"/>
    <property type="match status" value="1"/>
</dbReference>
<keyword evidence="7" id="KW-0653">Protein transport</keyword>
<dbReference type="Gene3D" id="3.40.50.300">
    <property type="entry name" value="P-loop containing nucleotide triphosphate hydrolases"/>
    <property type="match status" value="1"/>
</dbReference>
<evidence type="ECO:0000256" key="3">
    <source>
        <dbReference type="ARBA" id="ARBA00022448"/>
    </source>
</evidence>
<feature type="transmembrane region" description="Helical" evidence="11">
    <location>
        <begin position="146"/>
        <end position="166"/>
    </location>
</feature>
<comment type="subcellular location">
    <subcellularLocation>
        <location evidence="1">Endomembrane system</location>
        <topology evidence="1">Multi-pass membrane protein</topology>
    </subcellularLocation>
</comment>
<dbReference type="FunFam" id="3.40.50.300:FF:000140">
    <property type="entry name" value="Lipid A export ATP-binding/permease protein MsbA"/>
    <property type="match status" value="1"/>
</dbReference>
<dbReference type="GO" id="GO:0015421">
    <property type="term" value="F:ABC-type oligopeptide transporter activity"/>
    <property type="evidence" value="ECO:0007669"/>
    <property type="project" value="TreeGrafter"/>
</dbReference>
<dbReference type="InterPro" id="IPR027417">
    <property type="entry name" value="P-loop_NTPase"/>
</dbReference>
<name>A0A8B9BBQ0_9AVES</name>
<evidence type="ECO:0000256" key="7">
    <source>
        <dbReference type="ARBA" id="ARBA00022856"/>
    </source>
</evidence>
<sequence>MELLPTLRLACVLLPADLVVLAALARLAPALAQLGLVATWLEAGLRLPVLVGAGRLLAPGGPRGAVALVSLAPATFLTLRGFLELPGAPPVLLAMATPSWLALAYGAALLALLTWTSLAPGVALGTKEAKHQAALHRQLALAWPEWPFLSGAFFFLVLAALGETSVPYCTGRALDVLRRGDGPTAFATAIGFVCLASASSSLFAGCRGGLFTFIMSRLTLRTRDRLFSGLVHQDLAFFQQTTAAELASRLANDVPLASRVVPSNANIALRNLGKVLGLSAFMLALSPRLTLLALLEVPLAIVARKVYNARHQMLQQAVLDATAGTGVVVQEAISSIETVRAFAGEEEEERRYGQALTKMLGLRDQRDMEMAIFLLIRRALQLAVQALVLYCGHQQLREGTLTVGGLIAFILYQNNAGSSVQELAYAYGDLLSNLAAAHKIFDYLDREPAGGTGGTWEPAMLQGHVTFQHVSFAYPTRPEHLILQDVSFELRPGEVTALAGLNGSGKSTCAGLLQRFYEPMAGEVLLDGVPLRDYKHRYLHRQVALVGQEPVLFSGSIRDNIAYGLEGCREEEIIAAAEAAGALGFISALDQGFDTDVGERGDQLSAGQKQRVAIARALVRCPTVLILDEATSALDGDGDVALQQWVQSGEDRTVLLITHHPRMLERADRVVVLERGTVAEMGTPAELATCGGPYSRLLQR</sequence>
<comment type="similarity">
    <text evidence="2">Belongs to the ABC transporter superfamily. ABCB family. MHC peptide exporter (TC 3.A.1.209) subfamily.</text>
</comment>
<dbReference type="GO" id="GO:0046968">
    <property type="term" value="P:peptide antigen transport"/>
    <property type="evidence" value="ECO:0007669"/>
    <property type="project" value="Ensembl"/>
</dbReference>
<keyword evidence="9 11" id="KW-1133">Transmembrane helix</keyword>
<dbReference type="AlphaFoldDB" id="A0A8B9BBQ0"/>
<dbReference type="GO" id="GO:0042605">
    <property type="term" value="F:peptide antigen binding"/>
    <property type="evidence" value="ECO:0007669"/>
    <property type="project" value="Ensembl"/>
</dbReference>
<feature type="transmembrane region" description="Helical" evidence="11">
    <location>
        <begin position="275"/>
        <end position="295"/>
    </location>
</feature>
<evidence type="ECO:0000313" key="15">
    <source>
        <dbReference type="Proteomes" id="UP000694426"/>
    </source>
</evidence>
<protein>
    <submittedName>
        <fullName evidence="14">Transporter 2, ATP binding cassette subfamily B member</fullName>
    </submittedName>
</protein>
<dbReference type="GO" id="GO:0023029">
    <property type="term" value="F:MHC class Ib protein binding"/>
    <property type="evidence" value="ECO:0007669"/>
    <property type="project" value="Ensembl"/>
</dbReference>
<evidence type="ECO:0000256" key="8">
    <source>
        <dbReference type="ARBA" id="ARBA00022967"/>
    </source>
</evidence>
<feature type="transmembrane region" description="Helical" evidence="11">
    <location>
        <begin position="103"/>
        <end position="125"/>
    </location>
</feature>
<keyword evidence="5" id="KW-0547">Nucleotide-binding</keyword>
<dbReference type="GO" id="GO:0002489">
    <property type="term" value="P:antigen processing and presentation of endogenous peptide antigen via MHC class Ib via ER pathway, TAP-dependent"/>
    <property type="evidence" value="ECO:0007669"/>
    <property type="project" value="Ensembl"/>
</dbReference>
<dbReference type="Pfam" id="PF00664">
    <property type="entry name" value="ABC_membrane"/>
    <property type="match status" value="1"/>
</dbReference>
<dbReference type="InterPro" id="IPR003439">
    <property type="entry name" value="ABC_transporter-like_ATP-bd"/>
</dbReference>
<dbReference type="GO" id="GO:0016887">
    <property type="term" value="F:ATP hydrolysis activity"/>
    <property type="evidence" value="ECO:0007669"/>
    <property type="project" value="InterPro"/>
</dbReference>
<dbReference type="Gene3D" id="1.20.1560.10">
    <property type="entry name" value="ABC transporter type 1, transmembrane domain"/>
    <property type="match status" value="1"/>
</dbReference>
<keyword evidence="4 11" id="KW-0812">Transmembrane</keyword>
<proteinExistence type="inferred from homology"/>